<reference evidence="1 2" key="1">
    <citation type="journal article" date="2011" name="Science">
        <title>The ecoresponsive genome of Daphnia pulex.</title>
        <authorList>
            <person name="Colbourne J.K."/>
            <person name="Pfrender M.E."/>
            <person name="Gilbert D."/>
            <person name="Thomas W.K."/>
            <person name="Tucker A."/>
            <person name="Oakley T.H."/>
            <person name="Tokishita S."/>
            <person name="Aerts A."/>
            <person name="Arnold G.J."/>
            <person name="Basu M.K."/>
            <person name="Bauer D.J."/>
            <person name="Caceres C.E."/>
            <person name="Carmel L."/>
            <person name="Casola C."/>
            <person name="Choi J.H."/>
            <person name="Detter J.C."/>
            <person name="Dong Q."/>
            <person name="Dusheyko S."/>
            <person name="Eads B.D."/>
            <person name="Frohlich T."/>
            <person name="Geiler-Samerotte K.A."/>
            <person name="Gerlach D."/>
            <person name="Hatcher P."/>
            <person name="Jogdeo S."/>
            <person name="Krijgsveld J."/>
            <person name="Kriventseva E.V."/>
            <person name="Kultz D."/>
            <person name="Laforsch C."/>
            <person name="Lindquist E."/>
            <person name="Lopez J."/>
            <person name="Manak J.R."/>
            <person name="Muller J."/>
            <person name="Pangilinan J."/>
            <person name="Patwardhan R.P."/>
            <person name="Pitluck S."/>
            <person name="Pritham E.J."/>
            <person name="Rechtsteiner A."/>
            <person name="Rho M."/>
            <person name="Rogozin I.B."/>
            <person name="Sakarya O."/>
            <person name="Salamov A."/>
            <person name="Schaack S."/>
            <person name="Shapiro H."/>
            <person name="Shiga Y."/>
            <person name="Skalitzky C."/>
            <person name="Smith Z."/>
            <person name="Souvorov A."/>
            <person name="Sung W."/>
            <person name="Tang Z."/>
            <person name="Tsuchiya D."/>
            <person name="Tu H."/>
            <person name="Vos H."/>
            <person name="Wang M."/>
            <person name="Wolf Y.I."/>
            <person name="Yamagata H."/>
            <person name="Yamada T."/>
            <person name="Ye Y."/>
            <person name="Shaw J.R."/>
            <person name="Andrews J."/>
            <person name="Crease T.J."/>
            <person name="Tang H."/>
            <person name="Lucas S.M."/>
            <person name="Robertson H.M."/>
            <person name="Bork P."/>
            <person name="Koonin E.V."/>
            <person name="Zdobnov E.M."/>
            <person name="Grigoriev I.V."/>
            <person name="Lynch M."/>
            <person name="Boore J.L."/>
        </authorList>
    </citation>
    <scope>NUCLEOTIDE SEQUENCE [LARGE SCALE GENOMIC DNA]</scope>
</reference>
<dbReference type="AlphaFoldDB" id="E9HQ94"/>
<dbReference type="eggNOG" id="KOG3105">
    <property type="taxonomic scope" value="Eukaryota"/>
</dbReference>
<proteinExistence type="predicted"/>
<accession>E9HQ94</accession>
<dbReference type="EMBL" id="GL732716">
    <property type="protein sequence ID" value="EFX66085.1"/>
    <property type="molecule type" value="Genomic_DNA"/>
</dbReference>
<evidence type="ECO:0008006" key="3">
    <source>
        <dbReference type="Google" id="ProtNLM"/>
    </source>
</evidence>
<dbReference type="OrthoDB" id="8191755at2759"/>
<organism evidence="1 2">
    <name type="scientific">Daphnia pulex</name>
    <name type="common">Water flea</name>
    <dbReference type="NCBI Taxonomy" id="6669"/>
    <lineage>
        <taxon>Eukaryota</taxon>
        <taxon>Metazoa</taxon>
        <taxon>Ecdysozoa</taxon>
        <taxon>Arthropoda</taxon>
        <taxon>Crustacea</taxon>
        <taxon>Branchiopoda</taxon>
        <taxon>Diplostraca</taxon>
        <taxon>Cladocera</taxon>
        <taxon>Anomopoda</taxon>
        <taxon>Daphniidae</taxon>
        <taxon>Daphnia</taxon>
    </lineage>
</organism>
<dbReference type="STRING" id="6669.E9HQ94"/>
<dbReference type="Proteomes" id="UP000000305">
    <property type="component" value="Unassembled WGS sequence"/>
</dbReference>
<dbReference type="GO" id="GO:0005634">
    <property type="term" value="C:nucleus"/>
    <property type="evidence" value="ECO:0000318"/>
    <property type="project" value="GO_Central"/>
</dbReference>
<protein>
    <recommendedName>
        <fullName evidence="3">DDE-1 domain-containing protein</fullName>
    </recommendedName>
</protein>
<gene>
    <name evidence="1" type="ORF">DAPPUDRAFT_116713</name>
</gene>
<dbReference type="InParanoid" id="E9HQ94"/>
<dbReference type="PhylomeDB" id="E9HQ94"/>
<dbReference type="HOGENOM" id="CLU_611472_0_0_1"/>
<keyword evidence="2" id="KW-1185">Reference proteome</keyword>
<dbReference type="GO" id="GO:0003677">
    <property type="term" value="F:DNA binding"/>
    <property type="evidence" value="ECO:0000318"/>
    <property type="project" value="GO_Central"/>
</dbReference>
<name>E9HQ94_DAPPU</name>
<dbReference type="KEGG" id="dpx:DAPPUDRAFT_116713"/>
<sequence length="448" mass="51400">MAVTTAAELRMKNMATYKAYTRQLDFGGNNPLWSAAFRLVEKAQKWRVRSYLLCAVILDFQMVVNLNFRSFFLIFNERDSINDALKNYVRISSYFHSSCCGVFVGIVDDAVQEGQDVVVAIMENTLLVDVEPVDVEPVDVLSSSLTSRSKIWYMGDDFQKTGCKKPTWRDNILELNSNAVKGWNSLSVNIKKKYVHRAKEEFVSYTADWFTNFMKSHPRLTLRKPEGTSIARTGAPKHPVMENFYEQVEVLYKKYDFTDDEIFNINETNDPTVLDSEKVIVETGIHLFFWKIVSRCFIFPRVKVSQQMKDVVPHGWLPLANQSGWIDKGGFLLVLNHLRSQIFGSPTKTVLVFVDGQSFHVGYPVVMYCKEQGIILQTIPPHTSHGSQTFYGPFRRYLKEDNDEFMRRNPGKAITIYDVPIISKLVIEKAFPEHNIKKGFSATGIFLI</sequence>
<evidence type="ECO:0000313" key="1">
    <source>
        <dbReference type="EMBL" id="EFX66085.1"/>
    </source>
</evidence>
<evidence type="ECO:0000313" key="2">
    <source>
        <dbReference type="Proteomes" id="UP000000305"/>
    </source>
</evidence>